<dbReference type="EMBL" id="WUWG01000003">
    <property type="protein sequence ID" value="MXU65619.1"/>
    <property type="molecule type" value="Genomic_DNA"/>
</dbReference>
<evidence type="ECO:0008006" key="3">
    <source>
        <dbReference type="Google" id="ProtNLM"/>
    </source>
</evidence>
<dbReference type="AlphaFoldDB" id="A0A6B0TSA9"/>
<comment type="caution">
    <text evidence="1">The sequence shown here is derived from an EMBL/GenBank/DDBJ whole genome shotgun (WGS) entry which is preliminary data.</text>
</comment>
<dbReference type="RefSeq" id="WP_160854251.1">
    <property type="nucleotide sequence ID" value="NZ_WUWG01000003.1"/>
</dbReference>
<proteinExistence type="predicted"/>
<accession>A0A6B0TSA9</accession>
<reference evidence="1 2" key="1">
    <citation type="submission" date="2019-12" db="EMBL/GenBank/DDBJ databases">
        <title>Strain KN286 was isolated from seawater, which was collected from Caroline Seamount in the tropical western Pacific.</title>
        <authorList>
            <person name="Wang Q."/>
        </authorList>
    </citation>
    <scope>NUCLEOTIDE SEQUENCE [LARGE SCALE GENOMIC DNA]</scope>
    <source>
        <strain evidence="1 2">KN286</strain>
    </source>
</reference>
<protein>
    <recommendedName>
        <fullName evidence="3">Lipoprotein</fullName>
    </recommendedName>
</protein>
<evidence type="ECO:0000313" key="1">
    <source>
        <dbReference type="EMBL" id="MXU65619.1"/>
    </source>
</evidence>
<keyword evidence="2" id="KW-1185">Reference proteome</keyword>
<name>A0A6B0TSA9_9RHOB</name>
<dbReference type="Proteomes" id="UP000436016">
    <property type="component" value="Unassembled WGS sequence"/>
</dbReference>
<dbReference type="PROSITE" id="PS51257">
    <property type="entry name" value="PROKAR_LIPOPROTEIN"/>
    <property type="match status" value="1"/>
</dbReference>
<sequence length="207" mass="22123">MVRFVWAGMLMLLTGCFEAELAHHVNEDRSLTRRTALAIDSRFYDLVDWTGQAAALCPSDARVEENDRVICRTEAVLPLSALPSRPGLTDEGLAVSAREMAGGLVRISIPVGAIRARMAEQVEEQVSGAAPKGLTMALMQGSMADRTIQFTISGAKVQASTGTILPGAGVAEYHLPMAALFDPTVEVPETFSADVKPKVCANSFICD</sequence>
<gene>
    <name evidence="1" type="ORF">GSH16_09170</name>
</gene>
<evidence type="ECO:0000313" key="2">
    <source>
        <dbReference type="Proteomes" id="UP000436016"/>
    </source>
</evidence>
<organism evidence="1 2">
    <name type="scientific">Oceanomicrobium pacificus</name>
    <dbReference type="NCBI Taxonomy" id="2692916"/>
    <lineage>
        <taxon>Bacteria</taxon>
        <taxon>Pseudomonadati</taxon>
        <taxon>Pseudomonadota</taxon>
        <taxon>Alphaproteobacteria</taxon>
        <taxon>Rhodobacterales</taxon>
        <taxon>Paracoccaceae</taxon>
        <taxon>Oceanomicrobium</taxon>
    </lineage>
</organism>